<evidence type="ECO:0000313" key="1">
    <source>
        <dbReference type="EMBL" id="MBP2293746.1"/>
    </source>
</evidence>
<reference evidence="1 2" key="1">
    <citation type="submission" date="2021-03" db="EMBL/GenBank/DDBJ databases">
        <title>Genomic Encyclopedia of Type Strains, Phase III (KMG-III): the genomes of soil and plant-associated and newly described type strains.</title>
        <authorList>
            <person name="Whitman W."/>
        </authorList>
    </citation>
    <scope>NUCLEOTIDE SEQUENCE [LARGE SCALE GENOMIC DNA]</scope>
    <source>
        <strain evidence="1 2">IMMIB AFH-6</strain>
    </source>
</reference>
<proteinExistence type="predicted"/>
<comment type="caution">
    <text evidence="1">The sequence shown here is derived from an EMBL/GenBank/DDBJ whole genome shotgun (WGS) entry which is preliminary data.</text>
</comment>
<dbReference type="Proteomes" id="UP000781958">
    <property type="component" value="Unassembled WGS sequence"/>
</dbReference>
<evidence type="ECO:0000313" key="2">
    <source>
        <dbReference type="Proteomes" id="UP000781958"/>
    </source>
</evidence>
<sequence length="257" mass="29919">MPANPAPVDLNNADDLTAEFFVRARMHALYQIMNSPVRPWPHKHLMIENVFPDDFYAELRRCMPEQGAYTPLAKTGKVAKGDYEMRAGFLLNEDHLSRVPARVARFWTGLFEEVLNAEFAEVLMGRHAADVQDRLDREGAVLTEPPRRDMILVRDGTSDGVKIHTSDPKNLLTLLFYLPEDERYVECGTTLYWPKHRDMRCWGGPHHDFEGFDPVWTMPYRPNSLFMFVKTDDSFHGVKPIQIDNLRRDLLLYYIHR</sequence>
<gene>
    <name evidence="1" type="ORF">J2851_003530</name>
</gene>
<protein>
    <recommendedName>
        <fullName evidence="3">2OG-Fe(II) oxygenase superfamily protein</fullName>
    </recommendedName>
</protein>
<keyword evidence="2" id="KW-1185">Reference proteome</keyword>
<dbReference type="EMBL" id="JAGINP010000012">
    <property type="protein sequence ID" value="MBP2293746.1"/>
    <property type="molecule type" value="Genomic_DNA"/>
</dbReference>
<organism evidence="1 2">
    <name type="scientific">Azospirillum rugosum</name>
    <dbReference type="NCBI Taxonomy" id="416170"/>
    <lineage>
        <taxon>Bacteria</taxon>
        <taxon>Pseudomonadati</taxon>
        <taxon>Pseudomonadota</taxon>
        <taxon>Alphaproteobacteria</taxon>
        <taxon>Rhodospirillales</taxon>
        <taxon>Azospirillaceae</taxon>
        <taxon>Azospirillum</taxon>
    </lineage>
</organism>
<dbReference type="RefSeq" id="WP_209767669.1">
    <property type="nucleotide sequence ID" value="NZ_JAGINP010000012.1"/>
</dbReference>
<accession>A0ABS4SME9</accession>
<name>A0ABS4SME9_9PROT</name>
<evidence type="ECO:0008006" key="3">
    <source>
        <dbReference type="Google" id="ProtNLM"/>
    </source>
</evidence>
<dbReference type="Gene3D" id="2.60.120.620">
    <property type="entry name" value="q2cbj1_9rhob like domain"/>
    <property type="match status" value="1"/>
</dbReference>